<dbReference type="Proteomes" id="UP000298416">
    <property type="component" value="Unassembled WGS sequence"/>
</dbReference>
<name>A0A8X8WMG7_SALSN</name>
<keyword evidence="2" id="KW-1185">Reference proteome</keyword>
<gene>
    <name evidence="1" type="ORF">SASPL_143663</name>
</gene>
<accession>A0A8X8WMG7</accession>
<sequence length="117" mass="13105">MEPPPSGTLLMNNYINVLQNGRVGLGVIFRDEKRVVVFACKTELRVARSTTLMEGIAIQGLHGDVDLDPYSEVVKDDILTIARRVDVIDFQFIPIASNRVAHLLSRSPNFIRVNFIP</sequence>
<organism evidence="1">
    <name type="scientific">Salvia splendens</name>
    <name type="common">Scarlet sage</name>
    <dbReference type="NCBI Taxonomy" id="180675"/>
    <lineage>
        <taxon>Eukaryota</taxon>
        <taxon>Viridiplantae</taxon>
        <taxon>Streptophyta</taxon>
        <taxon>Embryophyta</taxon>
        <taxon>Tracheophyta</taxon>
        <taxon>Spermatophyta</taxon>
        <taxon>Magnoliopsida</taxon>
        <taxon>eudicotyledons</taxon>
        <taxon>Gunneridae</taxon>
        <taxon>Pentapetalae</taxon>
        <taxon>asterids</taxon>
        <taxon>lamiids</taxon>
        <taxon>Lamiales</taxon>
        <taxon>Lamiaceae</taxon>
        <taxon>Nepetoideae</taxon>
        <taxon>Mentheae</taxon>
        <taxon>Salviinae</taxon>
        <taxon>Salvia</taxon>
        <taxon>Salvia subgen. Calosphace</taxon>
        <taxon>core Calosphace</taxon>
    </lineage>
</organism>
<reference evidence="1" key="1">
    <citation type="submission" date="2018-01" db="EMBL/GenBank/DDBJ databases">
        <authorList>
            <person name="Mao J.F."/>
        </authorList>
    </citation>
    <scope>NUCLEOTIDE SEQUENCE</scope>
    <source>
        <strain evidence="1">Huo1</strain>
        <tissue evidence="1">Leaf</tissue>
    </source>
</reference>
<proteinExistence type="predicted"/>
<dbReference type="EMBL" id="PNBA02000016">
    <property type="protein sequence ID" value="KAG6397495.1"/>
    <property type="molecule type" value="Genomic_DNA"/>
</dbReference>
<reference evidence="1" key="2">
    <citation type="submission" date="2020-08" db="EMBL/GenBank/DDBJ databases">
        <title>Plant Genome Project.</title>
        <authorList>
            <person name="Zhang R.-G."/>
        </authorList>
    </citation>
    <scope>NUCLEOTIDE SEQUENCE</scope>
    <source>
        <strain evidence="1">Huo1</strain>
        <tissue evidence="1">Leaf</tissue>
    </source>
</reference>
<comment type="caution">
    <text evidence="1">The sequence shown here is derived from an EMBL/GenBank/DDBJ whole genome shotgun (WGS) entry which is preliminary data.</text>
</comment>
<dbReference type="AlphaFoldDB" id="A0A8X8WMG7"/>
<evidence type="ECO:0000313" key="2">
    <source>
        <dbReference type="Proteomes" id="UP000298416"/>
    </source>
</evidence>
<protein>
    <submittedName>
        <fullName evidence="1">Uncharacterized protein</fullName>
    </submittedName>
</protein>
<evidence type="ECO:0000313" key="1">
    <source>
        <dbReference type="EMBL" id="KAG6397495.1"/>
    </source>
</evidence>